<dbReference type="Proteomes" id="UP000664218">
    <property type="component" value="Unassembled WGS sequence"/>
</dbReference>
<dbReference type="GO" id="GO:0000976">
    <property type="term" value="F:transcription cis-regulatory region binding"/>
    <property type="evidence" value="ECO:0007669"/>
    <property type="project" value="TreeGrafter"/>
</dbReference>
<gene>
    <name evidence="6" type="ORF">J3A84_13680</name>
</gene>
<dbReference type="PANTHER" id="PTHR30126:SF39">
    <property type="entry name" value="HTH-TYPE TRANSCRIPTIONAL REGULATOR CYSL"/>
    <property type="match status" value="1"/>
</dbReference>
<dbReference type="RefSeq" id="WP_207600609.1">
    <property type="nucleotide sequence ID" value="NZ_JAFNJU010000012.1"/>
</dbReference>
<dbReference type="Pfam" id="PF00126">
    <property type="entry name" value="HTH_1"/>
    <property type="match status" value="1"/>
</dbReference>
<keyword evidence="7" id="KW-1185">Reference proteome</keyword>
<keyword evidence="4" id="KW-0804">Transcription</keyword>
<organism evidence="6 7">
    <name type="scientific">Proteiniclasticum aestuarii</name>
    <dbReference type="NCBI Taxonomy" id="2817862"/>
    <lineage>
        <taxon>Bacteria</taxon>
        <taxon>Bacillati</taxon>
        <taxon>Bacillota</taxon>
        <taxon>Clostridia</taxon>
        <taxon>Eubacteriales</taxon>
        <taxon>Clostridiaceae</taxon>
        <taxon>Proteiniclasticum</taxon>
    </lineage>
</organism>
<sequence>MVDSKLISFMSIVRNKSYTEAAKELNLTQPAISHQMRQLEEEYAARFFIYEGRKLLLTEAGQILYTHAESAVARERMLKEKLEGLHNRRKEVKFGATLTIGEFTIAPYLKELFETFPQYHLSMLVDNTRNLMEMLNKGEIHFALIEGLFPKDHYETRLLKTCDFILITTKDHDISRREKVVLEDLLHEKLIIREKGSGSREILERALDERNRNLNSFCEVMEIGNVNIMKKMVMEGMGISFMYRDAALPELQSGELVEVSVENFSMEREFNFVQMKDDVISVENQEVLDFISNKLHR</sequence>
<dbReference type="InterPro" id="IPR036390">
    <property type="entry name" value="WH_DNA-bd_sf"/>
</dbReference>
<keyword evidence="2" id="KW-0805">Transcription regulation</keyword>
<accession>A0A939KH06</accession>
<dbReference type="InterPro" id="IPR000847">
    <property type="entry name" value="LysR_HTH_N"/>
</dbReference>
<evidence type="ECO:0000313" key="7">
    <source>
        <dbReference type="Proteomes" id="UP000664218"/>
    </source>
</evidence>
<dbReference type="PANTHER" id="PTHR30126">
    <property type="entry name" value="HTH-TYPE TRANSCRIPTIONAL REGULATOR"/>
    <property type="match status" value="1"/>
</dbReference>
<evidence type="ECO:0000256" key="4">
    <source>
        <dbReference type="ARBA" id="ARBA00023163"/>
    </source>
</evidence>
<dbReference type="PROSITE" id="PS50931">
    <property type="entry name" value="HTH_LYSR"/>
    <property type="match status" value="1"/>
</dbReference>
<dbReference type="SUPFAM" id="SSF46785">
    <property type="entry name" value="Winged helix' DNA-binding domain"/>
    <property type="match status" value="1"/>
</dbReference>
<feature type="domain" description="HTH lysR-type" evidence="5">
    <location>
        <begin position="1"/>
        <end position="58"/>
    </location>
</feature>
<dbReference type="AlphaFoldDB" id="A0A939KH06"/>
<evidence type="ECO:0000259" key="5">
    <source>
        <dbReference type="PROSITE" id="PS50931"/>
    </source>
</evidence>
<dbReference type="SUPFAM" id="SSF53850">
    <property type="entry name" value="Periplasmic binding protein-like II"/>
    <property type="match status" value="1"/>
</dbReference>
<evidence type="ECO:0000313" key="6">
    <source>
        <dbReference type="EMBL" id="MBO1266082.1"/>
    </source>
</evidence>
<dbReference type="Gene3D" id="1.10.10.10">
    <property type="entry name" value="Winged helix-like DNA-binding domain superfamily/Winged helix DNA-binding domain"/>
    <property type="match status" value="1"/>
</dbReference>
<protein>
    <submittedName>
        <fullName evidence="6">LysR family transcriptional regulator</fullName>
    </submittedName>
</protein>
<keyword evidence="3" id="KW-0238">DNA-binding</keyword>
<name>A0A939KH06_9CLOT</name>
<comment type="caution">
    <text evidence="6">The sequence shown here is derived from an EMBL/GenBank/DDBJ whole genome shotgun (WGS) entry which is preliminary data.</text>
</comment>
<dbReference type="EMBL" id="JAFNJU010000012">
    <property type="protein sequence ID" value="MBO1266082.1"/>
    <property type="molecule type" value="Genomic_DNA"/>
</dbReference>
<dbReference type="InterPro" id="IPR005119">
    <property type="entry name" value="LysR_subst-bd"/>
</dbReference>
<evidence type="ECO:0000256" key="2">
    <source>
        <dbReference type="ARBA" id="ARBA00023015"/>
    </source>
</evidence>
<proteinExistence type="inferred from homology"/>
<dbReference type="Gene3D" id="3.40.190.10">
    <property type="entry name" value="Periplasmic binding protein-like II"/>
    <property type="match status" value="2"/>
</dbReference>
<comment type="similarity">
    <text evidence="1">Belongs to the LysR transcriptional regulatory family.</text>
</comment>
<evidence type="ECO:0000256" key="1">
    <source>
        <dbReference type="ARBA" id="ARBA00009437"/>
    </source>
</evidence>
<dbReference type="PRINTS" id="PR00039">
    <property type="entry name" value="HTHLYSR"/>
</dbReference>
<dbReference type="GO" id="GO:0003700">
    <property type="term" value="F:DNA-binding transcription factor activity"/>
    <property type="evidence" value="ECO:0007669"/>
    <property type="project" value="InterPro"/>
</dbReference>
<dbReference type="InterPro" id="IPR036388">
    <property type="entry name" value="WH-like_DNA-bd_sf"/>
</dbReference>
<reference evidence="6" key="1">
    <citation type="submission" date="2021-03" db="EMBL/GenBank/DDBJ databases">
        <title>Proteiniclasticum marinus sp. nov., isolated from tidal flat sediment.</title>
        <authorList>
            <person name="Namirimu T."/>
            <person name="Yang J.-A."/>
            <person name="Yang S.-H."/>
            <person name="Kim Y.-J."/>
            <person name="Kwon K.K."/>
        </authorList>
    </citation>
    <scope>NUCLEOTIDE SEQUENCE</scope>
    <source>
        <strain evidence="6">SCR006</strain>
    </source>
</reference>
<evidence type="ECO:0000256" key="3">
    <source>
        <dbReference type="ARBA" id="ARBA00023125"/>
    </source>
</evidence>
<dbReference type="Pfam" id="PF03466">
    <property type="entry name" value="LysR_substrate"/>
    <property type="match status" value="1"/>
</dbReference>